<feature type="coiled-coil region" evidence="1">
    <location>
        <begin position="645"/>
        <end position="734"/>
    </location>
</feature>
<reference evidence="3" key="1">
    <citation type="submission" date="2019-04" db="EMBL/GenBank/DDBJ databases">
        <title>Sequencing of skin fungus with MAO and IRED activity.</title>
        <authorList>
            <person name="Marsaioli A.J."/>
            <person name="Bonatto J.M.C."/>
            <person name="Reis Junior O."/>
        </authorList>
    </citation>
    <scope>NUCLEOTIDE SEQUENCE</scope>
    <source>
        <strain evidence="3">28M1</strain>
    </source>
</reference>
<feature type="compositionally biased region" description="Polar residues" evidence="2">
    <location>
        <begin position="147"/>
        <end position="157"/>
    </location>
</feature>
<feature type="compositionally biased region" description="Basic and acidic residues" evidence="2">
    <location>
        <begin position="1429"/>
        <end position="1442"/>
    </location>
</feature>
<feature type="coiled-coil region" evidence="1">
    <location>
        <begin position="869"/>
        <end position="903"/>
    </location>
</feature>
<feature type="compositionally biased region" description="Basic and acidic residues" evidence="2">
    <location>
        <begin position="1240"/>
        <end position="1252"/>
    </location>
</feature>
<feature type="region of interest" description="Disordered" evidence="2">
    <location>
        <begin position="86"/>
        <end position="228"/>
    </location>
</feature>
<keyword evidence="4" id="KW-1185">Reference proteome</keyword>
<evidence type="ECO:0000313" key="4">
    <source>
        <dbReference type="Proteomes" id="UP000758155"/>
    </source>
</evidence>
<comment type="caution">
    <text evidence="3">The sequence shown here is derived from an EMBL/GenBank/DDBJ whole genome shotgun (WGS) entry which is preliminary data.</text>
</comment>
<feature type="compositionally biased region" description="Low complexity" evidence="2">
    <location>
        <begin position="1360"/>
        <end position="1373"/>
    </location>
</feature>
<protein>
    <submittedName>
        <fullName evidence="3">Uncharacterized protein</fullName>
    </submittedName>
</protein>
<evidence type="ECO:0000256" key="2">
    <source>
        <dbReference type="SAM" id="MobiDB-lite"/>
    </source>
</evidence>
<feature type="coiled-coil region" evidence="1">
    <location>
        <begin position="785"/>
        <end position="837"/>
    </location>
</feature>
<evidence type="ECO:0000313" key="3">
    <source>
        <dbReference type="EMBL" id="KAF3042618.1"/>
    </source>
</evidence>
<feature type="compositionally biased region" description="Polar residues" evidence="2">
    <location>
        <begin position="1280"/>
        <end position="1294"/>
    </location>
</feature>
<dbReference type="Proteomes" id="UP000758155">
    <property type="component" value="Unassembled WGS sequence"/>
</dbReference>
<feature type="compositionally biased region" description="Basic and acidic residues" evidence="2">
    <location>
        <begin position="1000"/>
        <end position="1018"/>
    </location>
</feature>
<feature type="compositionally biased region" description="Basic and acidic residues" evidence="2">
    <location>
        <begin position="170"/>
        <end position="186"/>
    </location>
</feature>
<keyword evidence="1" id="KW-0175">Coiled coil</keyword>
<feature type="compositionally biased region" description="Polar residues" evidence="2">
    <location>
        <begin position="1054"/>
        <end position="1070"/>
    </location>
</feature>
<dbReference type="EMBL" id="SWKV01000015">
    <property type="protein sequence ID" value="KAF3042618.1"/>
    <property type="molecule type" value="Genomic_DNA"/>
</dbReference>
<feature type="compositionally biased region" description="Polar residues" evidence="2">
    <location>
        <begin position="1255"/>
        <end position="1270"/>
    </location>
</feature>
<feature type="compositionally biased region" description="Polar residues" evidence="2">
    <location>
        <begin position="1399"/>
        <end position="1427"/>
    </location>
</feature>
<feature type="region of interest" description="Disordered" evidence="2">
    <location>
        <begin position="1219"/>
        <end position="1442"/>
    </location>
</feature>
<feature type="compositionally biased region" description="Low complexity" evidence="2">
    <location>
        <begin position="1091"/>
        <end position="1102"/>
    </location>
</feature>
<organism evidence="3 4">
    <name type="scientific">Didymella heteroderae</name>
    <dbReference type="NCBI Taxonomy" id="1769908"/>
    <lineage>
        <taxon>Eukaryota</taxon>
        <taxon>Fungi</taxon>
        <taxon>Dikarya</taxon>
        <taxon>Ascomycota</taxon>
        <taxon>Pezizomycotina</taxon>
        <taxon>Dothideomycetes</taxon>
        <taxon>Pleosporomycetidae</taxon>
        <taxon>Pleosporales</taxon>
        <taxon>Pleosporineae</taxon>
        <taxon>Didymellaceae</taxon>
        <taxon>Didymella</taxon>
    </lineage>
</organism>
<sequence length="1442" mass="161546">MTELSKGKQQPGPSKLRNVRRPPDSDTVILETQLEADGNGVEENDLEIDPESLAILATHSVKKSAASTVMSSQIHAAPSQTFLLTRPPSAKTEEPRFLGRQAFHKTPPEEDARAVKSIVHPTHPDIAIPSIEPLTKDVPPEAAGTTPVPSSWLQTLTVERVTETPPITAEPRKDEGQEQQKHEKSVHVGTLHTEPVQPAPSIIPTKPQIDVQSSTQATPATKKKRTKAKKVKIALFREPLQPLLPWSGPSSGLSNTQSTAASLTSDTAIEPKVGADRPQQSVGDLAVKARPGETFITDGPLEVEQAPLALPVAAATSPPAADDYHTESSAHAEQIEYAQPCLVTDANAEQPVRIPDDFTSIRDPSMPTPRESLDQRPQAQRHHVMKSRAMALRVKAWEGERSDFQTTITKQMETIAEQRMKLEISKERFAKLTDKLKSSQKFVSGLQKDHEKLQKDTVILKEQNKRVLQDKIAQILKEKEELQAGLEGMVNSCKKSQRSMLKTMHEVQLRYVTALSRENGLKSRIEERMAMYEEEKQKRTELEQRLLPAVESMQRHLSEGSTTLVEKISSLRASIASLAAENDRDSTAQELSLTLQKLQSLPLLTSNDVRKAEGMLRYLHERTDAGFKLIAKDSQSDQFPIEDIRSSIRDEMQELQAEIVRNNQAIADDQLAREANQLLVTEVETEKQANQQLEEIVVSLRQSEATLKSRIKNLESERDELHTMDEEHQVQQRKSGERIAELQAQLGKVNEDLCKSNAIIRGHERQHLEERVTFCKYRTDTLTYLANLREHMRQITNEKKSNTRECDALKQEAAKLKAQLESEQTKANQLLAKISQQDCAMRVIEQENNDAVEKEGRTRNLLNSVKDSNRALETKNRQICTEIEELRTELHTSKDAEQQLTSQCSGLQRQVKILQDAKTVGDEQLRQVQHDSESRLQQAEAVYTASLDDLKSSLKLSEDTREELQAKTRQMETRLKEQIEHHEQKFNAKFEDLVTQSQQEQEKLKAKHQQEMKRCEQEAAAKISNQALERKNEADAWVAKMVAETERRLEEAGLSTSRTLVPATQQYEQNGVSSSQQSRSGRTRKKVDRQTNSVTVVVSSSNGRSNTAEGPPIIDATAVSDRRREGFDNRIGCLKEEHGSRSGSQVRPQEQEMQFSVLDPASETVPETQAFEHGQGVAAQFEIIESQIAASDNISHNDNLTDLSTMSSEDLFEMLMDIHPTSQQRRQTPKHVSSPNGELRTPEQSDHDRTPDAHFTNSQGRPKSRANTASRMMPLPNHDGQLQRTHADQSSGRVSQVRAERSFTEDDNDSPGFMHPNSAIAKRTYGHRSGHDAGTGQKRKTTDISDDSGSFRKLRTLAQVSTSSISKSYVSYKPTSTNTPAEKNGNLSPSSVIGRRSRYQQSSAPGSQGATPRLSSTRNTRSKTGNRGNRFDDRFADELERR</sequence>
<proteinExistence type="predicted"/>
<evidence type="ECO:0000256" key="1">
    <source>
        <dbReference type="SAM" id="Coils"/>
    </source>
</evidence>
<feature type="compositionally biased region" description="Low complexity" evidence="2">
    <location>
        <begin position="1071"/>
        <end position="1080"/>
    </location>
</feature>
<feature type="compositionally biased region" description="Polar residues" evidence="2">
    <location>
        <begin position="1220"/>
        <end position="1236"/>
    </location>
</feature>
<feature type="coiled-coil region" evidence="1">
    <location>
        <begin position="515"/>
        <end position="545"/>
    </location>
</feature>
<feature type="compositionally biased region" description="Polar residues" evidence="2">
    <location>
        <begin position="1374"/>
        <end position="1391"/>
    </location>
</feature>
<feature type="region of interest" description="Disordered" evidence="2">
    <location>
        <begin position="999"/>
        <end position="1018"/>
    </location>
</feature>
<feature type="region of interest" description="Disordered" evidence="2">
    <location>
        <begin position="1"/>
        <end position="26"/>
    </location>
</feature>
<feature type="region of interest" description="Disordered" evidence="2">
    <location>
        <begin position="356"/>
        <end position="382"/>
    </location>
</feature>
<feature type="region of interest" description="Disordered" evidence="2">
    <location>
        <begin position="1049"/>
        <end position="1121"/>
    </location>
</feature>
<accession>A0A9P4WTU7</accession>
<dbReference type="OrthoDB" id="3798058at2759"/>
<name>A0A9P4WTU7_9PLEO</name>
<gene>
    <name evidence="3" type="ORF">E8E12_000579</name>
</gene>